<organism evidence="18 19">
    <name type="scientific">Tropilaelaps mercedesae</name>
    <dbReference type="NCBI Taxonomy" id="418985"/>
    <lineage>
        <taxon>Eukaryota</taxon>
        <taxon>Metazoa</taxon>
        <taxon>Ecdysozoa</taxon>
        <taxon>Arthropoda</taxon>
        <taxon>Chelicerata</taxon>
        <taxon>Arachnida</taxon>
        <taxon>Acari</taxon>
        <taxon>Parasitiformes</taxon>
        <taxon>Mesostigmata</taxon>
        <taxon>Gamasina</taxon>
        <taxon>Dermanyssoidea</taxon>
        <taxon>Laelapidae</taxon>
        <taxon>Tropilaelaps</taxon>
    </lineage>
</organism>
<keyword evidence="8 13" id="KW-0106">Calcium</keyword>
<evidence type="ECO:0000256" key="11">
    <source>
        <dbReference type="ARBA" id="ARBA00023157"/>
    </source>
</evidence>
<dbReference type="Proteomes" id="UP000192247">
    <property type="component" value="Unassembled WGS sequence"/>
</dbReference>
<dbReference type="STRING" id="418985.A0A1V9Y0K5"/>
<evidence type="ECO:0000256" key="16">
    <source>
        <dbReference type="SAM" id="MobiDB-lite"/>
    </source>
</evidence>
<feature type="domain" description="Peptidase M10 metallopeptidase" evidence="17">
    <location>
        <begin position="5"/>
        <end position="54"/>
    </location>
</feature>
<evidence type="ECO:0000256" key="8">
    <source>
        <dbReference type="ARBA" id="ARBA00022837"/>
    </source>
</evidence>
<evidence type="ECO:0000256" key="4">
    <source>
        <dbReference type="ARBA" id="ARBA00022729"/>
    </source>
</evidence>
<dbReference type="GO" id="GO:0030574">
    <property type="term" value="P:collagen catabolic process"/>
    <property type="evidence" value="ECO:0007669"/>
    <property type="project" value="TreeGrafter"/>
</dbReference>
<dbReference type="InterPro" id="IPR001818">
    <property type="entry name" value="Pept_M10_metallopeptidase"/>
</dbReference>
<dbReference type="Gene3D" id="2.110.10.10">
    <property type="entry name" value="Hemopexin-like domain"/>
    <property type="match status" value="1"/>
</dbReference>
<dbReference type="InterPro" id="IPR018487">
    <property type="entry name" value="Hemopexin-like_repeat"/>
</dbReference>
<dbReference type="SUPFAM" id="SSF50923">
    <property type="entry name" value="Hemopexin-like domain"/>
    <property type="match status" value="1"/>
</dbReference>
<evidence type="ECO:0000256" key="5">
    <source>
        <dbReference type="ARBA" id="ARBA00022737"/>
    </source>
</evidence>
<dbReference type="AlphaFoldDB" id="A0A1V9Y0K5"/>
<evidence type="ECO:0000313" key="19">
    <source>
        <dbReference type="Proteomes" id="UP000192247"/>
    </source>
</evidence>
<proteinExistence type="inferred from homology"/>
<dbReference type="InterPro" id="IPR000585">
    <property type="entry name" value="Hemopexin-like_dom"/>
</dbReference>
<dbReference type="GO" id="GO:0031012">
    <property type="term" value="C:extracellular matrix"/>
    <property type="evidence" value="ECO:0007669"/>
    <property type="project" value="InterPro"/>
</dbReference>
<dbReference type="PANTHER" id="PTHR10201:SF291">
    <property type="entry name" value="MATRIX METALLOPROTEINASE 1, ISOFORM C-RELATED"/>
    <property type="match status" value="1"/>
</dbReference>
<dbReference type="EMBL" id="MNPL01001318">
    <property type="protein sequence ID" value="OQR79276.1"/>
    <property type="molecule type" value="Genomic_DNA"/>
</dbReference>
<feature type="binding site" evidence="13">
    <location>
        <position position="28"/>
    </location>
    <ligand>
        <name>Zn(2+)</name>
        <dbReference type="ChEBI" id="CHEBI:29105"/>
        <label>2</label>
        <note>catalytic</note>
    </ligand>
</feature>
<dbReference type="InParanoid" id="A0A1V9Y0K5"/>
<reference evidence="18 19" key="1">
    <citation type="journal article" date="2017" name="Gigascience">
        <title>Draft genome of the honey bee ectoparasitic mite, Tropilaelaps mercedesae, is shaped by the parasitic life history.</title>
        <authorList>
            <person name="Dong X."/>
            <person name="Armstrong S.D."/>
            <person name="Xia D."/>
            <person name="Makepeace B.L."/>
            <person name="Darby A.C."/>
            <person name="Kadowaki T."/>
        </authorList>
    </citation>
    <scope>NUCLEOTIDE SEQUENCE [LARGE SCALE GENOMIC DNA]</scope>
    <source>
        <strain evidence="18">Wuxi-XJTLU</strain>
    </source>
</reference>
<keyword evidence="9" id="KW-0482">Metalloprotease</keyword>
<dbReference type="GO" id="GO:0005615">
    <property type="term" value="C:extracellular space"/>
    <property type="evidence" value="ECO:0007669"/>
    <property type="project" value="TreeGrafter"/>
</dbReference>
<dbReference type="InterPro" id="IPR024079">
    <property type="entry name" value="MetalloPept_cat_dom_sf"/>
</dbReference>
<protein>
    <submittedName>
        <fullName evidence="18">Matrix metalloproteinase-16-like</fullName>
    </submittedName>
</protein>
<keyword evidence="7 13" id="KW-0862">Zinc</keyword>
<feature type="binding site" evidence="13">
    <location>
        <position position="137"/>
    </location>
    <ligand>
        <name>Ca(2+)</name>
        <dbReference type="ChEBI" id="CHEBI:29108"/>
        <label>4</label>
    </ligand>
</feature>
<feature type="repeat" description="Hemopexin" evidence="15">
    <location>
        <begin position="229"/>
        <end position="279"/>
    </location>
</feature>
<keyword evidence="5" id="KW-0677">Repeat</keyword>
<keyword evidence="2" id="KW-0645">Protease</keyword>
<dbReference type="PRINTS" id="PR00138">
    <property type="entry name" value="MATRIXIN"/>
</dbReference>
<keyword evidence="19" id="KW-1185">Reference proteome</keyword>
<feature type="repeat" description="Hemopexin" evidence="15">
    <location>
        <begin position="87"/>
        <end position="132"/>
    </location>
</feature>
<dbReference type="InterPro" id="IPR018486">
    <property type="entry name" value="Hemopexin_CS"/>
</dbReference>
<dbReference type="PROSITE" id="PS51642">
    <property type="entry name" value="HEMOPEXIN_2"/>
    <property type="match status" value="4"/>
</dbReference>
<feature type="binding site" evidence="13">
    <location>
        <position position="91"/>
    </location>
    <ligand>
        <name>Ca(2+)</name>
        <dbReference type="ChEBI" id="CHEBI:29108"/>
        <label>4</label>
    </ligand>
</feature>
<dbReference type="GO" id="GO:0030198">
    <property type="term" value="P:extracellular matrix organization"/>
    <property type="evidence" value="ECO:0007669"/>
    <property type="project" value="TreeGrafter"/>
</dbReference>
<evidence type="ECO:0000256" key="2">
    <source>
        <dbReference type="ARBA" id="ARBA00022670"/>
    </source>
</evidence>
<dbReference type="SUPFAM" id="SSF55486">
    <property type="entry name" value="Metalloproteases ('zincins'), catalytic domain"/>
    <property type="match status" value="1"/>
</dbReference>
<dbReference type="Pfam" id="PF00413">
    <property type="entry name" value="Peptidase_M10"/>
    <property type="match status" value="1"/>
</dbReference>
<feature type="binding site" evidence="13">
    <location>
        <position position="139"/>
    </location>
    <ligand>
        <name>Ca(2+)</name>
        <dbReference type="ChEBI" id="CHEBI:29108"/>
        <label>5</label>
    </ligand>
</feature>
<dbReference type="PANTHER" id="PTHR10201">
    <property type="entry name" value="MATRIX METALLOPROTEINASE"/>
    <property type="match status" value="1"/>
</dbReference>
<keyword evidence="6" id="KW-0378">Hydrolase</keyword>
<evidence type="ECO:0000256" key="10">
    <source>
        <dbReference type="ARBA" id="ARBA00023145"/>
    </source>
</evidence>
<dbReference type="GO" id="GO:0004222">
    <property type="term" value="F:metalloendopeptidase activity"/>
    <property type="evidence" value="ECO:0007669"/>
    <property type="project" value="InterPro"/>
</dbReference>
<accession>A0A1V9Y0K5</accession>
<dbReference type="GO" id="GO:0006508">
    <property type="term" value="P:proteolysis"/>
    <property type="evidence" value="ECO:0007669"/>
    <property type="project" value="UniProtKB-KW"/>
</dbReference>
<evidence type="ECO:0000256" key="3">
    <source>
        <dbReference type="ARBA" id="ARBA00022723"/>
    </source>
</evidence>
<feature type="repeat" description="Hemopexin" evidence="15">
    <location>
        <begin position="133"/>
        <end position="178"/>
    </location>
</feature>
<keyword evidence="11" id="KW-1015">Disulfide bond</keyword>
<dbReference type="SMART" id="SM00120">
    <property type="entry name" value="HX"/>
    <property type="match status" value="4"/>
</dbReference>
<feature type="active site" evidence="12">
    <location>
        <position position="11"/>
    </location>
</feature>
<dbReference type="GO" id="GO:0008270">
    <property type="term" value="F:zinc ion binding"/>
    <property type="evidence" value="ECO:0007669"/>
    <property type="project" value="InterPro"/>
</dbReference>
<keyword evidence="3 13" id="KW-0479">Metal-binding</keyword>
<keyword evidence="10" id="KW-0865">Zymogen</keyword>
<dbReference type="Pfam" id="PF00045">
    <property type="entry name" value="Hemopexin"/>
    <property type="match status" value="4"/>
</dbReference>
<dbReference type="OrthoDB" id="406838at2759"/>
<evidence type="ECO:0000256" key="12">
    <source>
        <dbReference type="PIRSR" id="PIRSR621190-1"/>
    </source>
</evidence>
<evidence type="ECO:0000313" key="18">
    <source>
        <dbReference type="EMBL" id="OQR79276.1"/>
    </source>
</evidence>
<name>A0A1V9Y0K5_9ACAR</name>
<dbReference type="InterPro" id="IPR036375">
    <property type="entry name" value="Hemopexin-like_dom_sf"/>
</dbReference>
<gene>
    <name evidence="18" type="ORF">BIW11_05848</name>
</gene>
<dbReference type="FunCoup" id="A0A1V9Y0K5">
    <property type="interactions" value="18"/>
</dbReference>
<dbReference type="PROSITE" id="PS00024">
    <property type="entry name" value="HEMOPEXIN"/>
    <property type="match status" value="2"/>
</dbReference>
<comment type="cofactor">
    <cofactor evidence="13">
        <name>Ca(2+)</name>
        <dbReference type="ChEBI" id="CHEBI:29108"/>
    </cofactor>
    <text evidence="13">Can bind about 5 Ca(2+) ions per subunit.</text>
</comment>
<evidence type="ECO:0000256" key="1">
    <source>
        <dbReference type="ARBA" id="ARBA00010370"/>
    </source>
</evidence>
<evidence type="ECO:0000256" key="14">
    <source>
        <dbReference type="PIRSR" id="PIRSR621190-4"/>
    </source>
</evidence>
<evidence type="ECO:0000256" key="9">
    <source>
        <dbReference type="ARBA" id="ARBA00023049"/>
    </source>
</evidence>
<evidence type="ECO:0000256" key="15">
    <source>
        <dbReference type="PROSITE-ProRule" id="PRU01011"/>
    </source>
</evidence>
<comment type="similarity">
    <text evidence="1">Belongs to the peptidase M10A family.</text>
</comment>
<evidence type="ECO:0000256" key="7">
    <source>
        <dbReference type="ARBA" id="ARBA00022833"/>
    </source>
</evidence>
<feature type="binding site" evidence="13">
    <location>
        <position position="10"/>
    </location>
    <ligand>
        <name>Zn(2+)</name>
        <dbReference type="ChEBI" id="CHEBI:29105"/>
        <label>2</label>
        <note>catalytic</note>
    </ligand>
</feature>
<feature type="binding site" evidence="13">
    <location>
        <position position="20"/>
    </location>
    <ligand>
        <name>Zn(2+)</name>
        <dbReference type="ChEBI" id="CHEBI:29105"/>
        <label>2</label>
        <note>catalytic</note>
    </ligand>
</feature>
<evidence type="ECO:0000256" key="13">
    <source>
        <dbReference type="PIRSR" id="PIRSR621190-2"/>
    </source>
</evidence>
<feature type="repeat" description="Hemopexin" evidence="15">
    <location>
        <begin position="179"/>
        <end position="228"/>
    </location>
</feature>
<dbReference type="Gene3D" id="3.40.390.10">
    <property type="entry name" value="Collagenase (Catalytic Domain)"/>
    <property type="match status" value="1"/>
</dbReference>
<feature type="binding site" evidence="13">
    <location>
        <position position="14"/>
    </location>
    <ligand>
        <name>Zn(2+)</name>
        <dbReference type="ChEBI" id="CHEBI:29105"/>
        <label>2</label>
        <note>catalytic</note>
    </ligand>
</feature>
<feature type="region of interest" description="Disordered" evidence="16">
    <location>
        <begin position="57"/>
        <end position="81"/>
    </location>
</feature>
<feature type="non-terminal residue" evidence="18">
    <location>
        <position position="1"/>
    </location>
</feature>
<dbReference type="InterPro" id="IPR021190">
    <property type="entry name" value="Pept_M10A"/>
</dbReference>
<sequence>LSVILQVAAHEFGHSLGLSHSDVRRALMAPFYRGYDPNFKLDKDDIEGIQSLYGSKKSFGGKPTIQSKTRRPTTSRPLSGGPDVCLDARVDAITRTEDKSTYVFRGEWYWKLEPEGIASGYPRRIHDDWPGLPNNIDSALTWSDGKTFFFKGGLYWRFRNKVASAGYPQKISVGFAGIPNDIDASFVWSGNGKTYFFKGDQYWRYDSRAEVPVSSRYPQEISTVWEGIPSNINAAFQWQNGYTYFFKGQSYYRFNDKDFSVDSGSPAYPRSTAEWWFDCKEHNRAYLTLANNTALGHVGEKSRRDVDGVFDEENRVVDAQSGPNEGVLRAARDAISEQRQHSNLYNSSICISSKSMTPFVLLVVAVQALCNRRHEFSL</sequence>
<keyword evidence="4" id="KW-0732">Signal</keyword>
<feature type="modified residue" description="Phosphotyrosine; by PKDCC" evidence="14">
    <location>
        <position position="167"/>
    </location>
</feature>
<comment type="caution">
    <text evidence="18">The sequence shown here is derived from an EMBL/GenBank/DDBJ whole genome shotgun (WGS) entry which is preliminary data.</text>
</comment>
<evidence type="ECO:0000256" key="6">
    <source>
        <dbReference type="ARBA" id="ARBA00022801"/>
    </source>
</evidence>
<comment type="cofactor">
    <cofactor evidence="13">
        <name>Zn(2+)</name>
        <dbReference type="ChEBI" id="CHEBI:29105"/>
    </cofactor>
    <text evidence="13">Binds 2 Zn(2+) ions per subunit.</text>
</comment>
<dbReference type="FunFam" id="2.110.10.10:FF:000007">
    <property type="entry name" value="stromelysin-3 isoform X2"/>
    <property type="match status" value="1"/>
</dbReference>
<feature type="binding site" evidence="13">
    <location>
        <position position="93"/>
    </location>
    <ligand>
        <name>Ca(2+)</name>
        <dbReference type="ChEBI" id="CHEBI:29108"/>
        <label>5</label>
    </ligand>
</feature>
<dbReference type="CDD" id="cd00094">
    <property type="entry name" value="HX"/>
    <property type="match status" value="1"/>
</dbReference>
<evidence type="ECO:0000259" key="17">
    <source>
        <dbReference type="Pfam" id="PF00413"/>
    </source>
</evidence>